<dbReference type="NCBIfam" id="TIGR01326">
    <property type="entry name" value="OAH_OAS_sulfhy"/>
    <property type="match status" value="1"/>
</dbReference>
<dbReference type="GO" id="GO:0004124">
    <property type="term" value="F:cysteine synthase activity"/>
    <property type="evidence" value="ECO:0007669"/>
    <property type="project" value="TreeGrafter"/>
</dbReference>
<dbReference type="PANTHER" id="PTHR43797">
    <property type="entry name" value="HOMOCYSTEINE/CYSTEINE SYNTHASE"/>
    <property type="match status" value="1"/>
</dbReference>
<dbReference type="GO" id="GO:0006535">
    <property type="term" value="P:cysteine biosynthetic process from serine"/>
    <property type="evidence" value="ECO:0007669"/>
    <property type="project" value="TreeGrafter"/>
</dbReference>
<dbReference type="GO" id="GO:0030170">
    <property type="term" value="F:pyridoxal phosphate binding"/>
    <property type="evidence" value="ECO:0007669"/>
    <property type="project" value="InterPro"/>
</dbReference>
<evidence type="ECO:0000256" key="5">
    <source>
        <dbReference type="ARBA" id="ARBA00060553"/>
    </source>
</evidence>
<comment type="pathway">
    <text evidence="5">Amino-acid biosynthesis; L-methionine biosynthesis via de novo pathway; L-homocysteine from O-acetyl-L-homoserine: step 1/1.</text>
</comment>
<keyword evidence="3 8" id="KW-0808">Transferase</keyword>
<keyword evidence="4 6" id="KW-0663">Pyridoxal phosphate</keyword>
<dbReference type="InterPro" id="IPR015422">
    <property type="entry name" value="PyrdxlP-dep_Trfase_small"/>
</dbReference>
<dbReference type="Proteomes" id="UP000027665">
    <property type="component" value="Unassembled WGS sequence"/>
</dbReference>
<accession>A0A073IPC8</accession>
<dbReference type="InterPro" id="IPR015421">
    <property type="entry name" value="PyrdxlP-dep_Trfase_major"/>
</dbReference>
<evidence type="ECO:0000256" key="4">
    <source>
        <dbReference type="ARBA" id="ARBA00022898"/>
    </source>
</evidence>
<dbReference type="GO" id="GO:0071269">
    <property type="term" value="P:L-homocysteine biosynthetic process"/>
    <property type="evidence" value="ECO:0007669"/>
    <property type="project" value="TreeGrafter"/>
</dbReference>
<dbReference type="PANTHER" id="PTHR43797:SF2">
    <property type="entry name" value="HOMOCYSTEINE_CYSTEINE SYNTHASE"/>
    <property type="match status" value="1"/>
</dbReference>
<evidence type="ECO:0000256" key="2">
    <source>
        <dbReference type="ARBA" id="ARBA00009077"/>
    </source>
</evidence>
<evidence type="ECO:0000256" key="1">
    <source>
        <dbReference type="ARBA" id="ARBA00001933"/>
    </source>
</evidence>
<protein>
    <submittedName>
        <fullName evidence="8">O-acetylhomoserine aminocarboxypropyltransferase</fullName>
        <ecNumber evidence="8">2.5.1.49</ecNumber>
    </submittedName>
</protein>
<dbReference type="GeneID" id="90984279"/>
<dbReference type="InterPro" id="IPR006235">
    <property type="entry name" value="OAc-hSer/O-AcSer_sulfhydrylase"/>
</dbReference>
<keyword evidence="9" id="KW-1185">Reference proteome</keyword>
<dbReference type="PIRSF" id="PIRSF001434">
    <property type="entry name" value="CGS"/>
    <property type="match status" value="1"/>
</dbReference>
<name>A0A073IPC8_9BACT</name>
<gene>
    <name evidence="8" type="ORF">EH55_09150</name>
</gene>
<comment type="caution">
    <text evidence="8">The sequence shown here is derived from an EMBL/GenBank/DDBJ whole genome shotgun (WGS) entry which is preliminary data.</text>
</comment>
<evidence type="ECO:0000256" key="3">
    <source>
        <dbReference type="ARBA" id="ARBA00022679"/>
    </source>
</evidence>
<evidence type="ECO:0000256" key="6">
    <source>
        <dbReference type="PIRSR" id="PIRSR001434-2"/>
    </source>
</evidence>
<dbReference type="AlphaFoldDB" id="A0A073IPC8"/>
<dbReference type="Gene3D" id="3.90.1150.10">
    <property type="entry name" value="Aspartate Aminotransferase, domain 1"/>
    <property type="match status" value="1"/>
</dbReference>
<dbReference type="GO" id="GO:0019346">
    <property type="term" value="P:transsulfuration"/>
    <property type="evidence" value="ECO:0007669"/>
    <property type="project" value="InterPro"/>
</dbReference>
<reference evidence="8 9" key="1">
    <citation type="submission" date="2014-04" db="EMBL/GenBank/DDBJ databases">
        <title>Draft Genome Sequence of Synergistes jonesii.</title>
        <authorList>
            <person name="Coil D.A."/>
            <person name="Eisen J.A."/>
            <person name="Holland-Moritz H.E."/>
        </authorList>
    </citation>
    <scope>NUCLEOTIDE SEQUENCE [LARGE SCALE GENOMIC DNA]</scope>
    <source>
        <strain evidence="8 9">78-1</strain>
    </source>
</reference>
<dbReference type="FunFam" id="3.40.640.10:FF:000035">
    <property type="entry name" value="O-succinylhomoserine sulfhydrylase"/>
    <property type="match status" value="1"/>
</dbReference>
<dbReference type="GO" id="GO:0005737">
    <property type="term" value="C:cytoplasm"/>
    <property type="evidence" value="ECO:0007669"/>
    <property type="project" value="TreeGrafter"/>
</dbReference>
<dbReference type="Pfam" id="PF01053">
    <property type="entry name" value="Cys_Met_Meta_PP"/>
    <property type="match status" value="1"/>
</dbReference>
<dbReference type="GO" id="GO:0003961">
    <property type="term" value="F:O-acetylhomoserine aminocarboxypropyltransferase activity"/>
    <property type="evidence" value="ECO:0007669"/>
    <property type="project" value="UniProtKB-EC"/>
</dbReference>
<sequence>MKDNKNYGFMTKALHAGWERDPATGSSGLPIYATSAYQFKDSAQAASLFKLEEEGYIYSRLANPTVKAFEDGLNALEGGCGAIALSSGQAALAHLVAALCSSGSNLVVSRKVYGGTVTLLQNVFSRFGIETKFVDSDHPCQVEEAIDDDTRGVITETIGNPMMNVAPLEALARAAHRRGVPLIIDNTFATPALCRPIEWGADAVVYSTTKYVSGNGNLIGGAIVDGGGFDWRAYPEKFPGLALPDPSYHDIVFAERYGRSALAAKLHCSVLRDMGGCPSAFDAYLLHLSLSTLALRMARHSENGLAVAKFLEKHPQVEWVRYPGLESHPQNDMAKVYLKDGCGGMMAFGVKGGIEAGRKLVDSLSLIGHMANLGQTRTLIIHPASTTHSQLTSGQRAEAGLSDGLLRLSVGLEDAADIITDLEKGLDAAGK</sequence>
<dbReference type="STRING" id="2754.EH55_09150"/>
<comment type="similarity">
    <text evidence="2 7">Belongs to the trans-sulfuration enzymes family.</text>
</comment>
<dbReference type="RefSeq" id="WP_236617122.1">
    <property type="nucleotide sequence ID" value="NZ_JMKI01000045.1"/>
</dbReference>
<organism evidence="8 9">
    <name type="scientific">Synergistes jonesii</name>
    <dbReference type="NCBI Taxonomy" id="2754"/>
    <lineage>
        <taxon>Bacteria</taxon>
        <taxon>Thermotogati</taxon>
        <taxon>Synergistota</taxon>
        <taxon>Synergistia</taxon>
        <taxon>Synergistales</taxon>
        <taxon>Synergistaceae</taxon>
        <taxon>Synergistes</taxon>
    </lineage>
</organism>
<dbReference type="InterPro" id="IPR000277">
    <property type="entry name" value="Cys/Met-Metab_PyrdxlP-dep_enz"/>
</dbReference>
<dbReference type="Gene3D" id="3.40.640.10">
    <property type="entry name" value="Type I PLP-dependent aspartate aminotransferase-like (Major domain)"/>
    <property type="match status" value="1"/>
</dbReference>
<dbReference type="EMBL" id="JMKI01000045">
    <property type="protein sequence ID" value="KEJ91564.1"/>
    <property type="molecule type" value="Genomic_DNA"/>
</dbReference>
<dbReference type="SUPFAM" id="SSF53383">
    <property type="entry name" value="PLP-dependent transferases"/>
    <property type="match status" value="1"/>
</dbReference>
<dbReference type="CDD" id="cd00614">
    <property type="entry name" value="CGS_like"/>
    <property type="match status" value="1"/>
</dbReference>
<dbReference type="InterPro" id="IPR015424">
    <property type="entry name" value="PyrdxlP-dep_Trfase"/>
</dbReference>
<proteinExistence type="inferred from homology"/>
<feature type="modified residue" description="N6-(pyridoxal phosphate)lysine" evidence="6">
    <location>
        <position position="210"/>
    </location>
</feature>
<evidence type="ECO:0000256" key="7">
    <source>
        <dbReference type="RuleBase" id="RU362118"/>
    </source>
</evidence>
<dbReference type="eggNOG" id="COG2873">
    <property type="taxonomic scope" value="Bacteria"/>
</dbReference>
<comment type="cofactor">
    <cofactor evidence="1 7">
        <name>pyridoxal 5'-phosphate</name>
        <dbReference type="ChEBI" id="CHEBI:597326"/>
    </cofactor>
</comment>
<dbReference type="EC" id="2.5.1.49" evidence="8"/>
<evidence type="ECO:0000313" key="9">
    <source>
        <dbReference type="Proteomes" id="UP000027665"/>
    </source>
</evidence>
<evidence type="ECO:0000313" key="8">
    <source>
        <dbReference type="EMBL" id="KEJ91564.1"/>
    </source>
</evidence>